<evidence type="ECO:0000256" key="1">
    <source>
        <dbReference type="SAM" id="Phobius"/>
    </source>
</evidence>
<comment type="caution">
    <text evidence="2">The sequence shown here is derived from an EMBL/GenBank/DDBJ whole genome shotgun (WGS) entry which is preliminary data.</text>
</comment>
<protein>
    <submittedName>
        <fullName evidence="2">Uncharacterized protein</fullName>
    </submittedName>
</protein>
<dbReference type="Proteomes" id="UP000618795">
    <property type="component" value="Unassembled WGS sequence"/>
</dbReference>
<keyword evidence="1" id="KW-0472">Membrane</keyword>
<reference evidence="2" key="2">
    <citation type="submission" date="2020-09" db="EMBL/GenBank/DDBJ databases">
        <authorList>
            <person name="Sun Q."/>
            <person name="Ohkuma M."/>
        </authorList>
    </citation>
    <scope>NUCLEOTIDE SEQUENCE</scope>
    <source>
        <strain evidence="2">JCM 4369</strain>
    </source>
</reference>
<keyword evidence="1" id="KW-0812">Transmembrane</keyword>
<reference evidence="2" key="1">
    <citation type="journal article" date="2014" name="Int. J. Syst. Evol. Microbiol.">
        <title>Complete genome sequence of Corynebacterium casei LMG S-19264T (=DSM 44701T), isolated from a smear-ripened cheese.</title>
        <authorList>
            <consortium name="US DOE Joint Genome Institute (JGI-PGF)"/>
            <person name="Walter F."/>
            <person name="Albersmeier A."/>
            <person name="Kalinowski J."/>
            <person name="Ruckert C."/>
        </authorList>
    </citation>
    <scope>NUCLEOTIDE SEQUENCE</scope>
    <source>
        <strain evidence="2">JCM 4369</strain>
    </source>
</reference>
<accession>A0A918IAD5</accession>
<sequence length="103" mass="11261">MNRTSVTRHGLILLGFTAVTAVAVVIGVRLDAYGVPLVLLLACAFSLQTSLMSLLFRLVDALSSTTHRCSRPGCDFQVWLTGVDAAENRRWQEIAGNHPHRTV</sequence>
<evidence type="ECO:0000313" key="3">
    <source>
        <dbReference type="Proteomes" id="UP000618795"/>
    </source>
</evidence>
<keyword evidence="1" id="KW-1133">Transmembrane helix</keyword>
<name>A0A918IAD5_9ACTN</name>
<gene>
    <name evidence="2" type="ORF">GCM10010260_31860</name>
</gene>
<organism evidence="2 3">
    <name type="scientific">Streptomyces filipinensis</name>
    <dbReference type="NCBI Taxonomy" id="66887"/>
    <lineage>
        <taxon>Bacteria</taxon>
        <taxon>Bacillati</taxon>
        <taxon>Actinomycetota</taxon>
        <taxon>Actinomycetes</taxon>
        <taxon>Kitasatosporales</taxon>
        <taxon>Streptomycetaceae</taxon>
        <taxon>Streptomyces</taxon>
    </lineage>
</organism>
<dbReference type="RefSeq" id="WP_191874156.1">
    <property type="nucleotide sequence ID" value="NZ_BMTD01000006.1"/>
</dbReference>
<dbReference type="AlphaFoldDB" id="A0A918IAD5"/>
<feature type="transmembrane region" description="Helical" evidence="1">
    <location>
        <begin position="12"/>
        <end position="30"/>
    </location>
</feature>
<evidence type="ECO:0000313" key="2">
    <source>
        <dbReference type="EMBL" id="GGU94416.1"/>
    </source>
</evidence>
<keyword evidence="3" id="KW-1185">Reference proteome</keyword>
<proteinExistence type="predicted"/>
<dbReference type="EMBL" id="BMTD01000006">
    <property type="protein sequence ID" value="GGU94416.1"/>
    <property type="molecule type" value="Genomic_DNA"/>
</dbReference>
<feature type="transmembrane region" description="Helical" evidence="1">
    <location>
        <begin position="36"/>
        <end position="59"/>
    </location>
</feature>